<dbReference type="AlphaFoldDB" id="A0A1X7TIQ0"/>
<organism evidence="1">
    <name type="scientific">Amphimedon queenslandica</name>
    <name type="common">Sponge</name>
    <dbReference type="NCBI Taxonomy" id="400682"/>
    <lineage>
        <taxon>Eukaryota</taxon>
        <taxon>Metazoa</taxon>
        <taxon>Porifera</taxon>
        <taxon>Demospongiae</taxon>
        <taxon>Heteroscleromorpha</taxon>
        <taxon>Haplosclerida</taxon>
        <taxon>Niphatidae</taxon>
        <taxon>Amphimedon</taxon>
    </lineage>
</organism>
<dbReference type="Gene3D" id="3.30.420.10">
    <property type="entry name" value="Ribonuclease H-like superfamily/Ribonuclease H"/>
    <property type="match status" value="1"/>
</dbReference>
<sequence>SVIYTDECTVQMESHRRHCCRKKNRAPRLKPKPKHPTKVHIWAGISKHGSTGICIFDGIMNRFLYIEILEKTLPFLEDVYSDSHRLMADNDPKHIK</sequence>
<reference evidence="1" key="1">
    <citation type="submission" date="2017-05" db="UniProtKB">
        <authorList>
            <consortium name="EnsemblMetazoa"/>
        </authorList>
    </citation>
    <scope>IDENTIFICATION</scope>
</reference>
<dbReference type="InParanoid" id="A0A1X7TIQ0"/>
<name>A0A1X7TIQ0_AMPQE</name>
<dbReference type="EnsemblMetazoa" id="Aqu2.1.14373_001">
    <property type="protein sequence ID" value="Aqu2.1.14373_001"/>
    <property type="gene ID" value="Aqu2.1.14373"/>
</dbReference>
<evidence type="ECO:0008006" key="2">
    <source>
        <dbReference type="Google" id="ProtNLM"/>
    </source>
</evidence>
<evidence type="ECO:0000313" key="1">
    <source>
        <dbReference type="EnsemblMetazoa" id="Aqu2.1.14373_001"/>
    </source>
</evidence>
<accession>A0A1X7TIQ0</accession>
<protein>
    <recommendedName>
        <fullName evidence="2">Tc1-like transposase DDE domain-containing protein</fullName>
    </recommendedName>
</protein>
<dbReference type="InterPro" id="IPR036397">
    <property type="entry name" value="RNaseH_sf"/>
</dbReference>
<proteinExistence type="predicted"/>
<dbReference type="GO" id="GO:0003676">
    <property type="term" value="F:nucleic acid binding"/>
    <property type="evidence" value="ECO:0007669"/>
    <property type="project" value="InterPro"/>
</dbReference>